<feature type="domain" description="Malonyl-CoA:ACP transacylase (MAT)" evidence="2">
    <location>
        <begin position="70"/>
        <end position="376"/>
    </location>
</feature>
<proteinExistence type="predicted"/>
<dbReference type="GO" id="GO:0004312">
    <property type="term" value="F:fatty acid synthase activity"/>
    <property type="evidence" value="ECO:0007669"/>
    <property type="project" value="TreeGrafter"/>
</dbReference>
<evidence type="ECO:0000313" key="3">
    <source>
        <dbReference type="EMBL" id="KAB8068220.1"/>
    </source>
</evidence>
<evidence type="ECO:0000259" key="2">
    <source>
        <dbReference type="SMART" id="SM00827"/>
    </source>
</evidence>
<dbReference type="SUPFAM" id="SSF52151">
    <property type="entry name" value="FabD/lysophospholipase-like"/>
    <property type="match status" value="1"/>
</dbReference>
<sequence length="421" mass="47067">MTRSLFVLSGHDKRAVIQRAKDLEAYLVRNPPVFDCNLLENLAYNWTKAGLFTLEAGYLCFRSQGTGAILFQPTGTGAQWHGMGRALLKSYPVFRRALEAVDKYLVRFGANFSIKDPLQRSLQEHLISCLHEPAGMYSSTAWPGRPPLFMAYYTLCGHSSGEIAAAYAARILTLEECVRIAYARGLAAKTLSDSTKIRGAMLAVGASVEEVQSCIHSLRNGRAVIACVNRRLSVTLSGDEKAIAELQSTLDERGFLTRRLKVDVAYHSHHMQLVLQQYRSLIGEISPQTSHVPFYSAVHGRAMLADELHVDYWVDNLILRVEFVQALKGLLIDNTKVTTLVEIGPHCALQTPLNDITRQQVPSRNIEYLPNLKRKVDAMEALQQLAISLLLRGFPLNLESINFPVMAHTKRRPVLLTNLRK</sequence>
<dbReference type="InterPro" id="IPR016036">
    <property type="entry name" value="Malonyl_transacylase_ACP-bd"/>
</dbReference>
<dbReference type="PANTHER" id="PTHR43775:SF29">
    <property type="entry name" value="ASPERFURANONE POLYKETIDE SYNTHASE AFOG-RELATED"/>
    <property type="match status" value="1"/>
</dbReference>
<dbReference type="InterPro" id="IPR016035">
    <property type="entry name" value="Acyl_Trfase/lysoPLipase"/>
</dbReference>
<dbReference type="EMBL" id="ML732408">
    <property type="protein sequence ID" value="KAB8068220.1"/>
    <property type="molecule type" value="Genomic_DNA"/>
</dbReference>
<dbReference type="Pfam" id="PF00698">
    <property type="entry name" value="Acyl_transf_1"/>
    <property type="match status" value="1"/>
</dbReference>
<gene>
    <name evidence="3" type="ORF">BDV29DRAFT_162586</name>
</gene>
<dbReference type="SMART" id="SM00827">
    <property type="entry name" value="PKS_AT"/>
    <property type="match status" value="1"/>
</dbReference>
<keyword evidence="4" id="KW-1185">Reference proteome</keyword>
<reference evidence="3 4" key="1">
    <citation type="submission" date="2019-04" db="EMBL/GenBank/DDBJ databases">
        <title>Friends and foes A comparative genomics study of 23 Aspergillus species from section Flavi.</title>
        <authorList>
            <consortium name="DOE Joint Genome Institute"/>
            <person name="Kjaerbolling I."/>
            <person name="Vesth T."/>
            <person name="Frisvad J.C."/>
            <person name="Nybo J.L."/>
            <person name="Theobald S."/>
            <person name="Kildgaard S."/>
            <person name="Isbrandt T."/>
            <person name="Kuo A."/>
            <person name="Sato A."/>
            <person name="Lyhne E.K."/>
            <person name="Kogle M.E."/>
            <person name="Wiebenga A."/>
            <person name="Kun R.S."/>
            <person name="Lubbers R.J."/>
            <person name="Makela M.R."/>
            <person name="Barry K."/>
            <person name="Chovatia M."/>
            <person name="Clum A."/>
            <person name="Daum C."/>
            <person name="Haridas S."/>
            <person name="He G."/>
            <person name="LaButti K."/>
            <person name="Lipzen A."/>
            <person name="Mondo S."/>
            <person name="Riley R."/>
            <person name="Salamov A."/>
            <person name="Simmons B.A."/>
            <person name="Magnuson J.K."/>
            <person name="Henrissat B."/>
            <person name="Mortensen U.H."/>
            <person name="Larsen T.O."/>
            <person name="Devries R.P."/>
            <person name="Grigoriev I.V."/>
            <person name="Machida M."/>
            <person name="Baker S.E."/>
            <person name="Andersen M.R."/>
        </authorList>
    </citation>
    <scope>NUCLEOTIDE SEQUENCE [LARGE SCALE GENOMIC DNA]</scope>
    <source>
        <strain evidence="3 4">CBS 151.66</strain>
    </source>
</reference>
<keyword evidence="3" id="KW-0378">Hydrolase</keyword>
<dbReference type="SUPFAM" id="SSF55048">
    <property type="entry name" value="Probable ACP-binding domain of malonyl-CoA ACP transacylase"/>
    <property type="match status" value="1"/>
</dbReference>
<protein>
    <submittedName>
        <fullName evidence="3">Acyl transferase/acyl hydrolase/lysophospholipase</fullName>
    </submittedName>
</protein>
<dbReference type="OrthoDB" id="3799328at2759"/>
<dbReference type="InterPro" id="IPR050091">
    <property type="entry name" value="PKS_NRPS_Biosynth_Enz"/>
</dbReference>
<dbReference type="Gene3D" id="3.30.70.3290">
    <property type="match status" value="1"/>
</dbReference>
<dbReference type="GO" id="GO:0006633">
    <property type="term" value="P:fatty acid biosynthetic process"/>
    <property type="evidence" value="ECO:0007669"/>
    <property type="project" value="TreeGrafter"/>
</dbReference>
<dbReference type="GO" id="GO:0016787">
    <property type="term" value="F:hydrolase activity"/>
    <property type="evidence" value="ECO:0007669"/>
    <property type="project" value="UniProtKB-KW"/>
</dbReference>
<accession>A0A5N5WLZ6</accession>
<dbReference type="Gene3D" id="3.40.366.10">
    <property type="entry name" value="Malonyl-Coenzyme A Acyl Carrier Protein, domain 2"/>
    <property type="match status" value="2"/>
</dbReference>
<evidence type="ECO:0000256" key="1">
    <source>
        <dbReference type="ARBA" id="ARBA00022679"/>
    </source>
</evidence>
<organism evidence="3 4">
    <name type="scientific">Aspergillus leporis</name>
    <dbReference type="NCBI Taxonomy" id="41062"/>
    <lineage>
        <taxon>Eukaryota</taxon>
        <taxon>Fungi</taxon>
        <taxon>Dikarya</taxon>
        <taxon>Ascomycota</taxon>
        <taxon>Pezizomycotina</taxon>
        <taxon>Eurotiomycetes</taxon>
        <taxon>Eurotiomycetidae</taxon>
        <taxon>Eurotiales</taxon>
        <taxon>Aspergillaceae</taxon>
        <taxon>Aspergillus</taxon>
        <taxon>Aspergillus subgen. Circumdati</taxon>
    </lineage>
</organism>
<dbReference type="PANTHER" id="PTHR43775">
    <property type="entry name" value="FATTY ACID SYNTHASE"/>
    <property type="match status" value="1"/>
</dbReference>
<keyword evidence="1 3" id="KW-0808">Transferase</keyword>
<dbReference type="GO" id="GO:0044550">
    <property type="term" value="P:secondary metabolite biosynthetic process"/>
    <property type="evidence" value="ECO:0007669"/>
    <property type="project" value="TreeGrafter"/>
</dbReference>
<dbReference type="Proteomes" id="UP000326565">
    <property type="component" value="Unassembled WGS sequence"/>
</dbReference>
<name>A0A5N5WLZ6_9EURO</name>
<dbReference type="AlphaFoldDB" id="A0A5N5WLZ6"/>
<dbReference type="InterPro" id="IPR014043">
    <property type="entry name" value="Acyl_transferase_dom"/>
</dbReference>
<dbReference type="InterPro" id="IPR001227">
    <property type="entry name" value="Ac_transferase_dom_sf"/>
</dbReference>
<evidence type="ECO:0000313" key="4">
    <source>
        <dbReference type="Proteomes" id="UP000326565"/>
    </source>
</evidence>